<dbReference type="RefSeq" id="WP_232400524.1">
    <property type="nucleotide sequence ID" value="NZ_CP102173.1"/>
</dbReference>
<evidence type="ECO:0000313" key="3">
    <source>
        <dbReference type="Proteomes" id="UP001316184"/>
    </source>
</evidence>
<dbReference type="Proteomes" id="UP001316184">
    <property type="component" value="Chromosome"/>
</dbReference>
<sequence length="454" mass="48166">MQAPHTITSALADLEAGRTTSVSLVQACLDRADALDDRLGVFLHRDRDQALAAARASDALRAAGHMPRPLEGIPLGIKDIILTADAPTTGQSATRDPVPTGDAPVVARLRAAGAVMMGKTSTMEFALGFSDPEKPFPTPANPWDTDRWTGGSSSGTGSGIQAGMFLGGLGTDTAGSIRMPAAWCGVSGHKPTYGLVPRTGVLPLAWSLDHVGPLARTAEDCARILAVLAGPDDRDRSVRPAATFDLDEVRLATRGLRIGLARDPMARSTDAVQELVREAADTFAAAGAVVSEVSLPAYDEVNDSVMLGLAAEALDYHHDEVIGRWHDFGRPTRSALLTGALLSGPDYVRTLRVRRHAQRQMARLFADVDLVIGPTATQPAPALDHLDFAEVVGMLQTHYWDGTGHPALSVPMGQVDGLPVGLQIIGRPFEDATVLDAGRRWQQLTSHHEKVAPL</sequence>
<dbReference type="Pfam" id="PF01425">
    <property type="entry name" value="Amidase"/>
    <property type="match status" value="1"/>
</dbReference>
<keyword evidence="3" id="KW-1185">Reference proteome</keyword>
<proteinExistence type="predicted"/>
<protein>
    <submittedName>
        <fullName evidence="2">Amidase</fullName>
    </submittedName>
</protein>
<dbReference type="Gene3D" id="3.90.1300.10">
    <property type="entry name" value="Amidase signature (AS) domain"/>
    <property type="match status" value="1"/>
</dbReference>
<dbReference type="InterPro" id="IPR023631">
    <property type="entry name" value="Amidase_dom"/>
</dbReference>
<dbReference type="InterPro" id="IPR000120">
    <property type="entry name" value="Amidase"/>
</dbReference>
<dbReference type="SUPFAM" id="SSF75304">
    <property type="entry name" value="Amidase signature (AS) enzymes"/>
    <property type="match status" value="1"/>
</dbReference>
<feature type="domain" description="Amidase" evidence="1">
    <location>
        <begin position="24"/>
        <end position="435"/>
    </location>
</feature>
<evidence type="ECO:0000313" key="2">
    <source>
        <dbReference type="EMBL" id="UUP13237.1"/>
    </source>
</evidence>
<dbReference type="PANTHER" id="PTHR11895">
    <property type="entry name" value="TRANSAMIDASE"/>
    <property type="match status" value="1"/>
</dbReference>
<dbReference type="PANTHER" id="PTHR11895:SF176">
    <property type="entry name" value="AMIDASE AMID-RELATED"/>
    <property type="match status" value="1"/>
</dbReference>
<dbReference type="InterPro" id="IPR036928">
    <property type="entry name" value="AS_sf"/>
</dbReference>
<evidence type="ECO:0000259" key="1">
    <source>
        <dbReference type="Pfam" id="PF01425"/>
    </source>
</evidence>
<reference evidence="2 3" key="1">
    <citation type="submission" date="2022-08" db="EMBL/GenBank/DDBJ databases">
        <title>novel species in genus Aeromicrobium.</title>
        <authorList>
            <person name="Ye L."/>
        </authorList>
    </citation>
    <scope>NUCLEOTIDE SEQUENCE [LARGE SCALE GENOMIC DNA]</scope>
    <source>
        <strain evidence="3">zg-Y1379</strain>
    </source>
</reference>
<dbReference type="EMBL" id="CP102173">
    <property type="protein sequence ID" value="UUP13237.1"/>
    <property type="molecule type" value="Genomic_DNA"/>
</dbReference>
<gene>
    <name evidence="2" type="ORF">NQV15_15485</name>
</gene>
<organism evidence="2 3">
    <name type="scientific">Aeromicrobium wangtongii</name>
    <dbReference type="NCBI Taxonomy" id="2969247"/>
    <lineage>
        <taxon>Bacteria</taxon>
        <taxon>Bacillati</taxon>
        <taxon>Actinomycetota</taxon>
        <taxon>Actinomycetes</taxon>
        <taxon>Propionibacteriales</taxon>
        <taxon>Nocardioidaceae</taxon>
        <taxon>Aeromicrobium</taxon>
    </lineage>
</organism>
<name>A0ABY5M5Z8_9ACTN</name>
<accession>A0ABY5M5Z8</accession>